<accession>A0A7U7PW68</accession>
<dbReference type="Proteomes" id="UP000236509">
    <property type="component" value="Unassembled WGS sequence"/>
</dbReference>
<organism evidence="1 2">
    <name type="scientific">Staphylococcus argenteus</name>
    <dbReference type="NCBI Taxonomy" id="985002"/>
    <lineage>
        <taxon>Bacteria</taxon>
        <taxon>Bacillati</taxon>
        <taxon>Bacillota</taxon>
        <taxon>Bacilli</taxon>
        <taxon>Bacillales</taxon>
        <taxon>Staphylococcaceae</taxon>
        <taxon>Staphylococcus</taxon>
    </lineage>
</organism>
<dbReference type="AlphaFoldDB" id="A0A7U7PW68"/>
<reference evidence="1 2" key="1">
    <citation type="submission" date="2015-04" db="EMBL/GenBank/DDBJ databases">
        <authorList>
            <person name="Cao L."/>
            <person name="Gao C.H."/>
        </authorList>
    </citation>
    <scope>NUCLEOTIDE SEQUENCE [LARGE SCALE GENOMIC DNA]</scope>
    <source>
        <strain evidence="1 2">SH3</strain>
    </source>
</reference>
<keyword evidence="2" id="KW-1185">Reference proteome</keyword>
<proteinExistence type="predicted"/>
<dbReference type="Pfam" id="PF06260">
    <property type="entry name" value="DUF1024"/>
    <property type="match status" value="1"/>
</dbReference>
<sequence length="165" mass="19148">MTLMNNREQIEQSVISASAYNGNDTEGLLKEIEDVYKHKDMWEKLKKDYLETYIQYRNDENRNIIGEQHILSFIYAMDLFDGNKDAENMFKKLERAKYVVYAKGSFVQDVHLSGGTKQGTFWASYTPKEDATILNTWITDDINKARAVALLVGGNTMQWEEQEND</sequence>
<comment type="caution">
    <text evidence="1">The sequence shown here is derived from an EMBL/GenBank/DDBJ whole genome shotgun (WGS) entry which is preliminary data.</text>
</comment>
<name>A0A7U7PW68_9STAP</name>
<dbReference type="EMBL" id="CVOU01000002">
    <property type="protein sequence ID" value="CRI10803.1"/>
    <property type="molecule type" value="Genomic_DNA"/>
</dbReference>
<protein>
    <recommendedName>
        <fullName evidence="3">Phage protein</fullName>
    </recommendedName>
</protein>
<evidence type="ECO:0008006" key="3">
    <source>
        <dbReference type="Google" id="ProtNLM"/>
    </source>
</evidence>
<dbReference type="InterPro" id="IPR009368">
    <property type="entry name" value="DUF1024"/>
</dbReference>
<evidence type="ECO:0000313" key="2">
    <source>
        <dbReference type="Proteomes" id="UP000236509"/>
    </source>
</evidence>
<evidence type="ECO:0000313" key="1">
    <source>
        <dbReference type="EMBL" id="CRI10803.1"/>
    </source>
</evidence>
<gene>
    <name evidence="1" type="ORF">BN1326_100115</name>
</gene>